<feature type="domain" description="Tyr recombinase" evidence="10">
    <location>
        <begin position="137"/>
        <end position="319"/>
    </location>
</feature>
<proteinExistence type="predicted"/>
<evidence type="ECO:0000259" key="10">
    <source>
        <dbReference type="PROSITE" id="PS51898"/>
    </source>
</evidence>
<dbReference type="EMBL" id="FOIN01000028">
    <property type="protein sequence ID" value="SET68532.1"/>
    <property type="molecule type" value="Genomic_DNA"/>
</dbReference>
<evidence type="ECO:0000313" key="12">
    <source>
        <dbReference type="EMBL" id="SET68532.1"/>
    </source>
</evidence>
<dbReference type="PROSITE" id="PS51898">
    <property type="entry name" value="TYR_RECOMBINASE"/>
    <property type="match status" value="1"/>
</dbReference>
<comment type="subcellular location">
    <subcellularLocation>
        <location evidence="1">Cytoplasm</location>
    </subcellularLocation>
</comment>
<evidence type="ECO:0000256" key="3">
    <source>
        <dbReference type="ARBA" id="ARBA00022618"/>
    </source>
</evidence>
<protein>
    <submittedName>
        <fullName evidence="12">Phage integrase, N-terminal SAM-like domain</fullName>
    </submittedName>
</protein>
<keyword evidence="8" id="KW-0131">Cell cycle</keyword>
<dbReference type="InterPro" id="IPR002104">
    <property type="entry name" value="Integrase_catalytic"/>
</dbReference>
<dbReference type="Gene3D" id="1.10.150.130">
    <property type="match status" value="1"/>
</dbReference>
<evidence type="ECO:0000256" key="4">
    <source>
        <dbReference type="ARBA" id="ARBA00022829"/>
    </source>
</evidence>
<evidence type="ECO:0000256" key="6">
    <source>
        <dbReference type="ARBA" id="ARBA00023125"/>
    </source>
</evidence>
<dbReference type="SUPFAM" id="SSF56349">
    <property type="entry name" value="DNA breaking-rejoining enzymes"/>
    <property type="match status" value="1"/>
</dbReference>
<keyword evidence="3" id="KW-0132">Cell division</keyword>
<evidence type="ECO:0000256" key="7">
    <source>
        <dbReference type="ARBA" id="ARBA00023172"/>
    </source>
</evidence>
<dbReference type="GO" id="GO:0003677">
    <property type="term" value="F:DNA binding"/>
    <property type="evidence" value="ECO:0007669"/>
    <property type="project" value="UniProtKB-UniRule"/>
</dbReference>
<dbReference type="InterPro" id="IPR013762">
    <property type="entry name" value="Integrase-like_cat_sf"/>
</dbReference>
<feature type="domain" description="Core-binding (CB)" evidence="11">
    <location>
        <begin position="22"/>
        <end position="109"/>
    </location>
</feature>
<dbReference type="InterPro" id="IPR011010">
    <property type="entry name" value="DNA_brk_join_enz"/>
</dbReference>
<evidence type="ECO:0000259" key="11">
    <source>
        <dbReference type="PROSITE" id="PS51900"/>
    </source>
</evidence>
<keyword evidence="5" id="KW-0229">DNA integration</keyword>
<organism evidence="12 13">
    <name type="scientific">Thomasclavelia cocleata</name>
    <dbReference type="NCBI Taxonomy" id="69824"/>
    <lineage>
        <taxon>Bacteria</taxon>
        <taxon>Bacillati</taxon>
        <taxon>Bacillota</taxon>
        <taxon>Erysipelotrichia</taxon>
        <taxon>Erysipelotrichales</taxon>
        <taxon>Coprobacillaceae</taxon>
        <taxon>Thomasclavelia</taxon>
    </lineage>
</organism>
<keyword evidence="13" id="KW-1185">Reference proteome</keyword>
<name>A0A1I0GC01_9FIRM</name>
<dbReference type="InterPro" id="IPR044068">
    <property type="entry name" value="CB"/>
</dbReference>
<dbReference type="GO" id="GO:0051301">
    <property type="term" value="P:cell division"/>
    <property type="evidence" value="ECO:0007669"/>
    <property type="project" value="UniProtKB-KW"/>
</dbReference>
<dbReference type="Pfam" id="PF13495">
    <property type="entry name" value="Phage_int_SAM_4"/>
    <property type="match status" value="1"/>
</dbReference>
<dbReference type="AlphaFoldDB" id="A0A1I0GC01"/>
<dbReference type="Gene3D" id="1.10.443.10">
    <property type="entry name" value="Intergrase catalytic core"/>
    <property type="match status" value="1"/>
</dbReference>
<evidence type="ECO:0000313" key="13">
    <source>
        <dbReference type="Proteomes" id="UP000198558"/>
    </source>
</evidence>
<sequence>MYKDEKQLQNKTKLNKLLNQYKFPKQFANYFNNSTVRSNQALLNYLSTINNFIQWCLEKNVIDSFDDINIVTPGTVREYLIYLIEVKKYKHSTVNTKINQLASFFNYLVEERIIENTPIKRSVTVVCKTKHKKNSNKLPKTEDLIMLENNLKKIPNLISKNKYFSIYQVLKGTGLREVELCGLDLNDVHLDEDLPYIDVLRKGSYIKEEYEVVYMSKSASDAIQEWLKYRSYLSPKCDALFLTRSGDRIKEDNIIKAFKKYSQGTITPHMLRHFYTSELYRTTKDLAFVQEQCGHSLGSTVTMNVYTHGTSDSKQVLLKM</sequence>
<dbReference type="PANTHER" id="PTHR30349:SF77">
    <property type="entry name" value="TYROSINE RECOMBINASE XERC"/>
    <property type="match status" value="1"/>
</dbReference>
<evidence type="ECO:0000256" key="9">
    <source>
        <dbReference type="PROSITE-ProRule" id="PRU01248"/>
    </source>
</evidence>
<dbReference type="RefSeq" id="WP_092355121.1">
    <property type="nucleotide sequence ID" value="NZ_FOIN01000028.1"/>
</dbReference>
<dbReference type="PROSITE" id="PS51900">
    <property type="entry name" value="CB"/>
    <property type="match status" value="1"/>
</dbReference>
<dbReference type="Pfam" id="PF00589">
    <property type="entry name" value="Phage_integrase"/>
    <property type="match status" value="1"/>
</dbReference>
<keyword evidence="6 9" id="KW-0238">DNA-binding</keyword>
<gene>
    <name evidence="12" type="ORF">SAMN04489758_12819</name>
</gene>
<dbReference type="GO" id="GO:0005737">
    <property type="term" value="C:cytoplasm"/>
    <property type="evidence" value="ECO:0007669"/>
    <property type="project" value="UniProtKB-SubCell"/>
</dbReference>
<dbReference type="InterPro" id="IPR050090">
    <property type="entry name" value="Tyrosine_recombinase_XerCD"/>
</dbReference>
<dbReference type="GO" id="GO:0006310">
    <property type="term" value="P:DNA recombination"/>
    <property type="evidence" value="ECO:0007669"/>
    <property type="project" value="UniProtKB-KW"/>
</dbReference>
<accession>A0A1I0GC01</accession>
<evidence type="ECO:0000256" key="5">
    <source>
        <dbReference type="ARBA" id="ARBA00022908"/>
    </source>
</evidence>
<dbReference type="InterPro" id="IPR010998">
    <property type="entry name" value="Integrase_recombinase_N"/>
</dbReference>
<dbReference type="GeneID" id="78288956"/>
<dbReference type="InterPro" id="IPR004107">
    <property type="entry name" value="Integrase_SAM-like_N"/>
</dbReference>
<evidence type="ECO:0000256" key="2">
    <source>
        <dbReference type="ARBA" id="ARBA00022490"/>
    </source>
</evidence>
<keyword evidence="7" id="KW-0233">DNA recombination</keyword>
<evidence type="ECO:0000256" key="1">
    <source>
        <dbReference type="ARBA" id="ARBA00004496"/>
    </source>
</evidence>
<evidence type="ECO:0000256" key="8">
    <source>
        <dbReference type="ARBA" id="ARBA00023306"/>
    </source>
</evidence>
<keyword evidence="2" id="KW-0963">Cytoplasm</keyword>
<dbReference type="GO" id="GO:0015074">
    <property type="term" value="P:DNA integration"/>
    <property type="evidence" value="ECO:0007669"/>
    <property type="project" value="UniProtKB-KW"/>
</dbReference>
<dbReference type="GO" id="GO:0007059">
    <property type="term" value="P:chromosome segregation"/>
    <property type="evidence" value="ECO:0007669"/>
    <property type="project" value="UniProtKB-KW"/>
</dbReference>
<keyword evidence="4" id="KW-0159">Chromosome partition</keyword>
<dbReference type="Proteomes" id="UP000198558">
    <property type="component" value="Unassembled WGS sequence"/>
</dbReference>
<dbReference type="PANTHER" id="PTHR30349">
    <property type="entry name" value="PHAGE INTEGRASE-RELATED"/>
    <property type="match status" value="1"/>
</dbReference>
<dbReference type="OrthoDB" id="283809at2"/>
<reference evidence="13" key="1">
    <citation type="submission" date="2016-10" db="EMBL/GenBank/DDBJ databases">
        <authorList>
            <person name="Varghese N."/>
            <person name="Submissions S."/>
        </authorList>
    </citation>
    <scope>NUCLEOTIDE SEQUENCE [LARGE SCALE GENOMIC DNA]</scope>
    <source>
        <strain evidence="13">DSM 1551</strain>
    </source>
</reference>